<dbReference type="AlphaFoldDB" id="A0A1J4NT37"/>
<dbReference type="EMBL" id="LAVA02000072">
    <property type="protein sequence ID" value="OIJ64724.1"/>
    <property type="molecule type" value="Genomic_DNA"/>
</dbReference>
<comment type="caution">
    <text evidence="4">The sequence shown here is derived from an EMBL/GenBank/DDBJ whole genome shotgun (WGS) entry which is preliminary data.</text>
</comment>
<reference evidence="4" key="1">
    <citation type="submission" date="2016-10" db="EMBL/GenBank/DDBJ databases">
        <title>Genome sequence of Streptomyces mangrovisoli MUSC 149.</title>
        <authorList>
            <person name="Lee L.-H."/>
            <person name="Ser H.-L."/>
        </authorList>
    </citation>
    <scope>NUCLEOTIDE SEQUENCE [LARGE SCALE GENOMIC DNA]</scope>
    <source>
        <strain evidence="4">MUSC 149</strain>
    </source>
</reference>
<dbReference type="Proteomes" id="UP000034196">
    <property type="component" value="Unassembled WGS sequence"/>
</dbReference>
<evidence type="ECO:0000313" key="4">
    <source>
        <dbReference type="EMBL" id="OIJ64724.1"/>
    </source>
</evidence>
<feature type="transmembrane region" description="Helical" evidence="2">
    <location>
        <begin position="292"/>
        <end position="313"/>
    </location>
</feature>
<feature type="signal peptide" evidence="3">
    <location>
        <begin position="1"/>
        <end position="27"/>
    </location>
</feature>
<keyword evidence="2" id="KW-1133">Transmembrane helix</keyword>
<feature type="region of interest" description="Disordered" evidence="1">
    <location>
        <begin position="322"/>
        <end position="347"/>
    </location>
</feature>
<keyword evidence="3" id="KW-0732">Signal</keyword>
<keyword evidence="5" id="KW-1185">Reference proteome</keyword>
<evidence type="ECO:0000256" key="2">
    <source>
        <dbReference type="SAM" id="Phobius"/>
    </source>
</evidence>
<dbReference type="STRING" id="1428628.WN71_027370"/>
<feature type="compositionally biased region" description="Low complexity" evidence="1">
    <location>
        <begin position="334"/>
        <end position="347"/>
    </location>
</feature>
<sequence>MRKPSALLLLPGLLLGLLGCLALGVTAAAPAAAADNGSWSVYPVSSAVSARPYFYLSADPGQTVRDQVVVANKTGKPLTFRLYAADAYNTARDGGFAVRSAGERMRGVGAWARPAKSTVTVPGHKKVTVPFTLHVPSDAEPGDHPGAIVALDERVDRGDGSLALGVQRAVGARVYLKVGGPTLPAISVENVTVSHHQPLVPGLGDSTAVISYTLHNTGNVTLDPKVELKAHGLFGRTLLTRDLKRVPSELLPGQRVRLSETWRGAPQFDLGHVTLTASAKGTRESAGAGFLALPWLVVAVVFAAGVATGALLVRARRGRARRSVPVRPSRRARPTPSRPRSSPSARL</sequence>
<evidence type="ECO:0000256" key="3">
    <source>
        <dbReference type="SAM" id="SignalP"/>
    </source>
</evidence>
<name>A0A1J4NT37_9ACTN</name>
<evidence type="ECO:0000313" key="5">
    <source>
        <dbReference type="Proteomes" id="UP000034196"/>
    </source>
</evidence>
<proteinExistence type="predicted"/>
<dbReference type="OrthoDB" id="4336304at2"/>
<dbReference type="RefSeq" id="WP_046581778.1">
    <property type="nucleotide sequence ID" value="NZ_LAVA02000072.1"/>
</dbReference>
<gene>
    <name evidence="4" type="ORF">WN71_027370</name>
</gene>
<protein>
    <submittedName>
        <fullName evidence="4">DUF916 domain-containing protein</fullName>
    </submittedName>
</protein>
<dbReference type="PROSITE" id="PS51257">
    <property type="entry name" value="PROKAR_LIPOPROTEIN"/>
    <property type="match status" value="1"/>
</dbReference>
<accession>A0A1J4NT37</accession>
<keyword evidence="2" id="KW-0812">Transmembrane</keyword>
<evidence type="ECO:0000256" key="1">
    <source>
        <dbReference type="SAM" id="MobiDB-lite"/>
    </source>
</evidence>
<organism evidence="4 5">
    <name type="scientific">Streptomyces mangrovisoli</name>
    <dbReference type="NCBI Taxonomy" id="1428628"/>
    <lineage>
        <taxon>Bacteria</taxon>
        <taxon>Bacillati</taxon>
        <taxon>Actinomycetota</taxon>
        <taxon>Actinomycetes</taxon>
        <taxon>Kitasatosporales</taxon>
        <taxon>Streptomycetaceae</taxon>
        <taxon>Streptomyces</taxon>
    </lineage>
</organism>
<feature type="compositionally biased region" description="Basic residues" evidence="1">
    <location>
        <begin position="322"/>
        <end position="333"/>
    </location>
</feature>
<feature type="chain" id="PRO_5038420493" evidence="3">
    <location>
        <begin position="28"/>
        <end position="347"/>
    </location>
</feature>
<keyword evidence="2" id="KW-0472">Membrane</keyword>